<dbReference type="GO" id="GO:0046872">
    <property type="term" value="F:metal ion binding"/>
    <property type="evidence" value="ECO:0007669"/>
    <property type="project" value="UniProtKB-KW"/>
</dbReference>
<comment type="cofactor">
    <cofactor evidence="1">
        <name>Mn(2+)</name>
        <dbReference type="ChEBI" id="CHEBI:29035"/>
    </cofactor>
</comment>
<dbReference type="InterPro" id="IPR006186">
    <property type="entry name" value="Ser/Thr-sp_prot-phosphatase"/>
</dbReference>
<dbReference type="InterPro" id="IPR004843">
    <property type="entry name" value="Calcineurin-like_PHP"/>
</dbReference>
<dbReference type="AlphaFoldDB" id="A0AAD7KXR3"/>
<gene>
    <name evidence="5" type="ORF">O6P43_028295</name>
</gene>
<accession>A0AAD7KXR3</accession>
<dbReference type="SMART" id="SM00156">
    <property type="entry name" value="PP2Ac"/>
    <property type="match status" value="1"/>
</dbReference>
<keyword evidence="3" id="KW-0464">Manganese</keyword>
<dbReference type="EMBL" id="JARAOO010000012">
    <property type="protein sequence ID" value="KAJ7947720.1"/>
    <property type="molecule type" value="Genomic_DNA"/>
</dbReference>
<proteinExistence type="predicted"/>
<name>A0AAD7KXR3_QUISA</name>
<dbReference type="PANTHER" id="PTHR45668:SF9">
    <property type="entry name" value="SERINE_THREONINE-PROTEIN PHOSPHATASE 7"/>
    <property type="match status" value="1"/>
</dbReference>
<feature type="domain" description="Serine/threonine specific protein phosphatases" evidence="4">
    <location>
        <begin position="1"/>
        <end position="187"/>
    </location>
</feature>
<dbReference type="InterPro" id="IPR029052">
    <property type="entry name" value="Metallo-depent_PP-like"/>
</dbReference>
<keyword evidence="2" id="KW-0479">Metal-binding</keyword>
<keyword evidence="6" id="KW-1185">Reference proteome</keyword>
<dbReference type="SUPFAM" id="SSF56300">
    <property type="entry name" value="Metallo-dependent phosphatases"/>
    <property type="match status" value="1"/>
</dbReference>
<evidence type="ECO:0000313" key="5">
    <source>
        <dbReference type="EMBL" id="KAJ7947720.1"/>
    </source>
</evidence>
<evidence type="ECO:0000256" key="1">
    <source>
        <dbReference type="ARBA" id="ARBA00001936"/>
    </source>
</evidence>
<evidence type="ECO:0000256" key="2">
    <source>
        <dbReference type="ARBA" id="ARBA00022723"/>
    </source>
</evidence>
<evidence type="ECO:0000259" key="4">
    <source>
        <dbReference type="SMART" id="SM00156"/>
    </source>
</evidence>
<dbReference type="KEGG" id="qsa:O6P43_028295"/>
<evidence type="ECO:0000256" key="3">
    <source>
        <dbReference type="ARBA" id="ARBA00023211"/>
    </source>
</evidence>
<sequence length="187" mass="20964">MVYGFKKEVFQKYGDNGSNVYRKCLDCFAVLPLASIVAHQVYIAHGGLFRNKPKRSKGKKRRKSSLSLGSIQQLSKIQRTVLDPCSEDSDIILADILWSDPSMTAGLSQNDDRGVGLFWGPDCTEQFLLKNNLKLIIRSHEGPDARDGRDGFNGMDEGYTIDHSVESGKLITVFSAPDYPQFHVFHH</sequence>
<dbReference type="Pfam" id="PF00149">
    <property type="entry name" value="Metallophos"/>
    <property type="match status" value="1"/>
</dbReference>
<comment type="caution">
    <text evidence="5">The sequence shown here is derived from an EMBL/GenBank/DDBJ whole genome shotgun (WGS) entry which is preliminary data.</text>
</comment>
<dbReference type="InterPro" id="IPR051134">
    <property type="entry name" value="PPP_phosphatase"/>
</dbReference>
<organism evidence="5 6">
    <name type="scientific">Quillaja saponaria</name>
    <name type="common">Soap bark tree</name>
    <dbReference type="NCBI Taxonomy" id="32244"/>
    <lineage>
        <taxon>Eukaryota</taxon>
        <taxon>Viridiplantae</taxon>
        <taxon>Streptophyta</taxon>
        <taxon>Embryophyta</taxon>
        <taxon>Tracheophyta</taxon>
        <taxon>Spermatophyta</taxon>
        <taxon>Magnoliopsida</taxon>
        <taxon>eudicotyledons</taxon>
        <taxon>Gunneridae</taxon>
        <taxon>Pentapetalae</taxon>
        <taxon>rosids</taxon>
        <taxon>fabids</taxon>
        <taxon>Fabales</taxon>
        <taxon>Quillajaceae</taxon>
        <taxon>Quillaja</taxon>
    </lineage>
</organism>
<dbReference type="GO" id="GO:0016787">
    <property type="term" value="F:hydrolase activity"/>
    <property type="evidence" value="ECO:0007669"/>
    <property type="project" value="InterPro"/>
</dbReference>
<protein>
    <submittedName>
        <fullName evidence="5">Serine/threonine-protein phosphatase</fullName>
    </submittedName>
</protein>
<dbReference type="Proteomes" id="UP001163823">
    <property type="component" value="Chromosome 12"/>
</dbReference>
<dbReference type="PRINTS" id="PR00114">
    <property type="entry name" value="STPHPHTASE"/>
</dbReference>
<reference evidence="5" key="1">
    <citation type="journal article" date="2023" name="Science">
        <title>Elucidation of the pathway for biosynthesis of saponin adjuvants from the soapbark tree.</title>
        <authorList>
            <person name="Reed J."/>
            <person name="Orme A."/>
            <person name="El-Demerdash A."/>
            <person name="Owen C."/>
            <person name="Martin L.B.B."/>
            <person name="Misra R.C."/>
            <person name="Kikuchi S."/>
            <person name="Rejzek M."/>
            <person name="Martin A.C."/>
            <person name="Harkess A."/>
            <person name="Leebens-Mack J."/>
            <person name="Louveau T."/>
            <person name="Stephenson M.J."/>
            <person name="Osbourn A."/>
        </authorList>
    </citation>
    <scope>NUCLEOTIDE SEQUENCE</scope>
    <source>
        <strain evidence="5">S10</strain>
    </source>
</reference>
<dbReference type="Gene3D" id="3.60.21.10">
    <property type="match status" value="1"/>
</dbReference>
<evidence type="ECO:0000313" key="6">
    <source>
        <dbReference type="Proteomes" id="UP001163823"/>
    </source>
</evidence>
<dbReference type="PANTHER" id="PTHR45668">
    <property type="entry name" value="SERINE/THREONINE-PROTEIN PHOSPHATASE 5-RELATED"/>
    <property type="match status" value="1"/>
</dbReference>